<dbReference type="PROSITE" id="PS50113">
    <property type="entry name" value="PAC"/>
    <property type="match status" value="3"/>
</dbReference>
<dbReference type="SUPFAM" id="SSF141868">
    <property type="entry name" value="EAL domain-like"/>
    <property type="match status" value="1"/>
</dbReference>
<dbReference type="InterPro" id="IPR001610">
    <property type="entry name" value="PAC"/>
</dbReference>
<dbReference type="InterPro" id="IPR029787">
    <property type="entry name" value="Nucleotide_cyclase"/>
</dbReference>
<dbReference type="CDD" id="cd12107">
    <property type="entry name" value="Hemerythrin"/>
    <property type="match status" value="1"/>
</dbReference>
<dbReference type="InterPro" id="IPR000700">
    <property type="entry name" value="PAS-assoc_C"/>
</dbReference>
<dbReference type="InterPro" id="IPR012312">
    <property type="entry name" value="Hemerythrin-like"/>
</dbReference>
<feature type="domain" description="EAL" evidence="7">
    <location>
        <begin position="744"/>
        <end position="998"/>
    </location>
</feature>
<gene>
    <name evidence="9" type="ORF">NE535_10545</name>
</gene>
<dbReference type="Gene3D" id="2.10.70.100">
    <property type="match status" value="1"/>
</dbReference>
<dbReference type="InterPro" id="IPR001633">
    <property type="entry name" value="EAL_dom"/>
</dbReference>
<dbReference type="AlphaFoldDB" id="A0A9X3AVF6"/>
<dbReference type="Gene3D" id="3.20.20.450">
    <property type="entry name" value="EAL domain"/>
    <property type="match status" value="1"/>
</dbReference>
<proteinExistence type="inferred from homology"/>
<dbReference type="Gene3D" id="1.20.120.50">
    <property type="entry name" value="Hemerythrin-like"/>
    <property type="match status" value="1"/>
</dbReference>
<dbReference type="FunFam" id="3.30.70.270:FF:000001">
    <property type="entry name" value="Diguanylate cyclase domain protein"/>
    <property type="match status" value="1"/>
</dbReference>
<dbReference type="RefSeq" id="WP_261298607.1">
    <property type="nucleotide sequence ID" value="NZ_JAMTCD010000012.1"/>
</dbReference>
<dbReference type="CDD" id="cd01949">
    <property type="entry name" value="GGDEF"/>
    <property type="match status" value="1"/>
</dbReference>
<feature type="domain" description="PAC" evidence="6">
    <location>
        <begin position="513"/>
        <end position="565"/>
    </location>
</feature>
<dbReference type="InterPro" id="IPR013655">
    <property type="entry name" value="PAS_fold_3"/>
</dbReference>
<dbReference type="GO" id="GO:0003824">
    <property type="term" value="F:catalytic activity"/>
    <property type="evidence" value="ECO:0007669"/>
    <property type="project" value="UniProtKB-ARBA"/>
</dbReference>
<dbReference type="InterPro" id="IPR035965">
    <property type="entry name" value="PAS-like_dom_sf"/>
</dbReference>
<dbReference type="Pfam" id="PF13426">
    <property type="entry name" value="PAS_9"/>
    <property type="match status" value="1"/>
</dbReference>
<dbReference type="Pfam" id="PF08447">
    <property type="entry name" value="PAS_3"/>
    <property type="match status" value="1"/>
</dbReference>
<evidence type="ECO:0000256" key="4">
    <source>
        <dbReference type="ARBA" id="ARBA00023004"/>
    </source>
</evidence>
<evidence type="ECO:0000313" key="10">
    <source>
        <dbReference type="Proteomes" id="UP001155546"/>
    </source>
</evidence>
<name>A0A9X3AVF6_9GAMM</name>
<dbReference type="InterPro" id="IPR052155">
    <property type="entry name" value="Biofilm_reg_signaling"/>
</dbReference>
<dbReference type="Pfam" id="PF08448">
    <property type="entry name" value="PAS_4"/>
    <property type="match status" value="1"/>
</dbReference>
<dbReference type="SMART" id="SM00086">
    <property type="entry name" value="PAC"/>
    <property type="match status" value="2"/>
</dbReference>
<dbReference type="NCBIfam" id="TIGR00254">
    <property type="entry name" value="GGDEF"/>
    <property type="match status" value="1"/>
</dbReference>
<dbReference type="SMART" id="SM00267">
    <property type="entry name" value="GGDEF"/>
    <property type="match status" value="1"/>
</dbReference>
<evidence type="ECO:0000259" key="5">
    <source>
        <dbReference type="PROSITE" id="PS50112"/>
    </source>
</evidence>
<dbReference type="SUPFAM" id="SSF55785">
    <property type="entry name" value="PYP-like sensor domain (PAS domain)"/>
    <property type="match status" value="3"/>
</dbReference>
<evidence type="ECO:0000256" key="2">
    <source>
        <dbReference type="ARBA" id="ARBA00010587"/>
    </source>
</evidence>
<dbReference type="Proteomes" id="UP001155546">
    <property type="component" value="Unassembled WGS sequence"/>
</dbReference>
<dbReference type="EMBL" id="JAMTCD010000012">
    <property type="protein sequence ID" value="MCT7942229.1"/>
    <property type="molecule type" value="Genomic_DNA"/>
</dbReference>
<dbReference type="GO" id="GO:0046872">
    <property type="term" value="F:metal ion binding"/>
    <property type="evidence" value="ECO:0007669"/>
    <property type="project" value="UniProtKB-KW"/>
</dbReference>
<comment type="caution">
    <text evidence="9">The sequence shown here is derived from an EMBL/GenBank/DDBJ whole genome shotgun (WGS) entry which is preliminary data.</text>
</comment>
<evidence type="ECO:0000256" key="3">
    <source>
        <dbReference type="ARBA" id="ARBA00022723"/>
    </source>
</evidence>
<feature type="domain" description="GGDEF" evidence="8">
    <location>
        <begin position="597"/>
        <end position="735"/>
    </location>
</feature>
<feature type="domain" description="PAC" evidence="6">
    <location>
        <begin position="382"/>
        <end position="444"/>
    </location>
</feature>
<comment type="similarity">
    <text evidence="2">Belongs to the hemerythrin family.</text>
</comment>
<dbReference type="InterPro" id="IPR035919">
    <property type="entry name" value="EAL_sf"/>
</dbReference>
<evidence type="ECO:0000259" key="8">
    <source>
        <dbReference type="PROSITE" id="PS50887"/>
    </source>
</evidence>
<dbReference type="CDD" id="cd00130">
    <property type="entry name" value="PAS"/>
    <property type="match status" value="2"/>
</dbReference>
<dbReference type="InterPro" id="IPR000014">
    <property type="entry name" value="PAS"/>
</dbReference>
<feature type="domain" description="PAS" evidence="5">
    <location>
        <begin position="325"/>
        <end position="395"/>
    </location>
</feature>
<dbReference type="InterPro" id="IPR013656">
    <property type="entry name" value="PAS_4"/>
</dbReference>
<feature type="domain" description="PAS" evidence="5">
    <location>
        <begin position="438"/>
        <end position="485"/>
    </location>
</feature>
<dbReference type="InterPro" id="IPR000160">
    <property type="entry name" value="GGDEF_dom"/>
</dbReference>
<dbReference type="PROSITE" id="PS50887">
    <property type="entry name" value="GGDEF"/>
    <property type="match status" value="1"/>
</dbReference>
<evidence type="ECO:0000259" key="6">
    <source>
        <dbReference type="PROSITE" id="PS50113"/>
    </source>
</evidence>
<dbReference type="SMART" id="SM00052">
    <property type="entry name" value="EAL"/>
    <property type="match status" value="1"/>
</dbReference>
<dbReference type="Gene3D" id="3.30.450.20">
    <property type="entry name" value="PAS domain"/>
    <property type="match status" value="3"/>
</dbReference>
<dbReference type="PANTHER" id="PTHR44757:SF2">
    <property type="entry name" value="BIOFILM ARCHITECTURE MAINTENANCE PROTEIN MBAA"/>
    <property type="match status" value="1"/>
</dbReference>
<dbReference type="SMART" id="SM00091">
    <property type="entry name" value="PAS"/>
    <property type="match status" value="3"/>
</dbReference>
<keyword evidence="10" id="KW-1185">Reference proteome</keyword>
<dbReference type="InterPro" id="IPR035938">
    <property type="entry name" value="Hemerythrin-like_sf"/>
</dbReference>
<keyword evidence="3" id="KW-0479">Metal-binding</keyword>
<dbReference type="Pfam" id="PF00990">
    <property type="entry name" value="GGDEF"/>
    <property type="match status" value="1"/>
</dbReference>
<sequence>MTESIDIFPWDDNFCTGLAKIDHQHKKLVAILNRLASHAVFGNQQLQLNTVFKELVDYTVYHFKTEEDIWHQYLSDDDVVDDHKLSHDIFIQQVLQLQSELTSTPSDALLEKTISFLTQWLASHILESDRYMVVYVLALESGMNKQEAEDFTKQKMQGSTRHLINVILSIYASLSTNTLHLMRKTRLSAEIQQKLIRSEKRFEKAMYYAKVGHWDLANLNGHFQWSAQMYSLMGIIKDASPTLTLLADIIHPKYRSKLMASMKSCYHNGTEHHVQYQITRPSDNQIRWIECRGKRVVTDNGTISISGFAQDITEFKQAEIKLIEQQQQLQFISDNSPFYIARCDEAQKYIYVSKPYAALFGLQPDDIVGQTVKETMGEIIYGEVKNHIDKVLSGTPTSYDLCLFSKELLVQYVPEFDDQQNVVGYITGISDITERKQLEQKLRLAAKVFESQEGIFITDSDKNILQANCAFSKITGYQEQDIIGKPLQLFNGDLYDEQFYNQIWDKLRDEDCWEGEIWHQHHNGSTFPAYLYVDAVRNDQNHITNYIVTINDISTRKKNEQKIQQLAFYDHLTQLPNRRLLLDRLNRVIISNKRLNKNNALLFLDIDRFKMLNDTYGHDMGDLLLTSIAERLAECVREEDTLARIGGDEFVIILEGLSEQSITAASQTTEICHKLLAAMSHSFQLKNIQYHCSASIGVVLFNDPSATTSEIMKQADIAMYQAKVAGRNTMRFFDPTMQEEILKRAKLENELFEAVKHNHFKLFYQIQVNHLQQPIGAEALIRWLHPQKGIITPVEFIPYAEESGLILAIGSWVIETACQQLKQWQTQPATKAMTISINVSSKQFRQPEFVDQVIDTINKYDINPSRLKMELTESLLLDDIGNTIVQMHALGKLGIQFSLDDFGTGYSSLQYLKKLPLYQLKIDRSFVGDLITDKSDQSIVKTIISMAESLGFSVIAEGVETIEQQQFLQREGCLYYQGYLFGKPVPIKEFELLVNDIQAQDQSKTSGPKLNHSA</sequence>
<dbReference type="CDD" id="cd01948">
    <property type="entry name" value="EAL"/>
    <property type="match status" value="1"/>
</dbReference>
<evidence type="ECO:0000313" key="9">
    <source>
        <dbReference type="EMBL" id="MCT7942229.1"/>
    </source>
</evidence>
<dbReference type="NCBIfam" id="TIGR00229">
    <property type="entry name" value="sensory_box"/>
    <property type="match status" value="3"/>
</dbReference>
<dbReference type="PROSITE" id="PS50883">
    <property type="entry name" value="EAL"/>
    <property type="match status" value="1"/>
</dbReference>
<reference evidence="9" key="1">
    <citation type="journal article" date="2023" name="Int. J. Syst. Evol. Microbiol.">
        <title>&lt;i&gt;Shewanella septentrionalis&lt;/i&gt; sp. nov. and &lt;i&gt;Shewanella holmiensis&lt;/i&gt; sp. nov., isolated from Baltic Sea water and sediments.</title>
        <authorList>
            <person name="Martin-Rodriguez A.J."/>
            <person name="Thorell K."/>
            <person name="Joffre E."/>
            <person name="Jensie-Markopoulos S."/>
            <person name="Moore E.R.B."/>
            <person name="Sjoling A."/>
        </authorList>
    </citation>
    <scope>NUCLEOTIDE SEQUENCE</scope>
    <source>
        <strain evidence="9">SP1S2-7</strain>
    </source>
</reference>
<dbReference type="InterPro" id="IPR043128">
    <property type="entry name" value="Rev_trsase/Diguanyl_cyclase"/>
</dbReference>
<dbReference type="SUPFAM" id="SSF55073">
    <property type="entry name" value="Nucleotide cyclase"/>
    <property type="match status" value="1"/>
</dbReference>
<keyword evidence="4" id="KW-0408">Iron</keyword>
<evidence type="ECO:0000259" key="7">
    <source>
        <dbReference type="PROSITE" id="PS50883"/>
    </source>
</evidence>
<dbReference type="NCBIfam" id="NF033749">
    <property type="entry name" value="bact_hemeryth"/>
    <property type="match status" value="1"/>
</dbReference>
<dbReference type="InterPro" id="IPR012827">
    <property type="entry name" value="Hemerythrin_metal-bd"/>
</dbReference>
<protein>
    <submittedName>
        <fullName evidence="9">Bacteriohemerythrin</fullName>
    </submittedName>
</protein>
<evidence type="ECO:0000256" key="1">
    <source>
        <dbReference type="ARBA" id="ARBA00001946"/>
    </source>
</evidence>
<feature type="domain" description="PAC" evidence="6">
    <location>
        <begin position="272"/>
        <end position="324"/>
    </location>
</feature>
<accession>A0A9X3AVF6</accession>
<comment type="cofactor">
    <cofactor evidence="1">
        <name>Mg(2+)</name>
        <dbReference type="ChEBI" id="CHEBI:18420"/>
    </cofactor>
</comment>
<dbReference type="SUPFAM" id="SSF47188">
    <property type="entry name" value="Hemerythrin-like"/>
    <property type="match status" value="1"/>
</dbReference>
<dbReference type="PROSITE" id="PS50112">
    <property type="entry name" value="PAS"/>
    <property type="match status" value="2"/>
</dbReference>
<organism evidence="9 10">
    <name type="scientific">Shewanella holmiensis</name>
    <dbReference type="NCBI Taxonomy" id="2952222"/>
    <lineage>
        <taxon>Bacteria</taxon>
        <taxon>Pseudomonadati</taxon>
        <taxon>Pseudomonadota</taxon>
        <taxon>Gammaproteobacteria</taxon>
        <taxon>Alteromonadales</taxon>
        <taxon>Shewanellaceae</taxon>
        <taxon>Shewanella</taxon>
    </lineage>
</organism>
<dbReference type="PANTHER" id="PTHR44757">
    <property type="entry name" value="DIGUANYLATE CYCLASE DGCP"/>
    <property type="match status" value="1"/>
</dbReference>
<dbReference type="Pfam" id="PF01814">
    <property type="entry name" value="Hemerythrin"/>
    <property type="match status" value="1"/>
</dbReference>
<dbReference type="Gene3D" id="3.30.70.270">
    <property type="match status" value="1"/>
</dbReference>
<dbReference type="NCBIfam" id="TIGR02481">
    <property type="entry name" value="hemeryth_dom"/>
    <property type="match status" value="1"/>
</dbReference>
<dbReference type="Pfam" id="PF00563">
    <property type="entry name" value="EAL"/>
    <property type="match status" value="1"/>
</dbReference>